<organism evidence="1 2">
    <name type="scientific">Vararia minispora EC-137</name>
    <dbReference type="NCBI Taxonomy" id="1314806"/>
    <lineage>
        <taxon>Eukaryota</taxon>
        <taxon>Fungi</taxon>
        <taxon>Dikarya</taxon>
        <taxon>Basidiomycota</taxon>
        <taxon>Agaricomycotina</taxon>
        <taxon>Agaricomycetes</taxon>
        <taxon>Russulales</taxon>
        <taxon>Lachnocladiaceae</taxon>
        <taxon>Vararia</taxon>
    </lineage>
</organism>
<reference evidence="1" key="2">
    <citation type="journal article" date="2022" name="New Phytol.">
        <title>Evolutionary transition to the ectomycorrhizal habit in the genomes of a hyperdiverse lineage of mushroom-forming fungi.</title>
        <authorList>
            <person name="Looney B."/>
            <person name="Miyauchi S."/>
            <person name="Morin E."/>
            <person name="Drula E."/>
            <person name="Courty P.E."/>
            <person name="Kohler A."/>
            <person name="Kuo A."/>
            <person name="LaButti K."/>
            <person name="Pangilinan J."/>
            <person name="Lipzen A."/>
            <person name="Riley R."/>
            <person name="Andreopoulos W."/>
            <person name="He G."/>
            <person name="Johnson J."/>
            <person name="Nolan M."/>
            <person name="Tritt A."/>
            <person name="Barry K.W."/>
            <person name="Grigoriev I.V."/>
            <person name="Nagy L.G."/>
            <person name="Hibbett D."/>
            <person name="Henrissat B."/>
            <person name="Matheny P.B."/>
            <person name="Labbe J."/>
            <person name="Martin F.M."/>
        </authorList>
    </citation>
    <scope>NUCLEOTIDE SEQUENCE</scope>
    <source>
        <strain evidence="1">EC-137</strain>
    </source>
</reference>
<evidence type="ECO:0000313" key="2">
    <source>
        <dbReference type="Proteomes" id="UP000814128"/>
    </source>
</evidence>
<evidence type="ECO:0000313" key="1">
    <source>
        <dbReference type="EMBL" id="KAI0028980.1"/>
    </source>
</evidence>
<sequence>IDEQMAFHSAKLQHFRAEHNALIPISRLLPELLSEVFRNILASHHAQSTSSCHVCRLWRAVARTDPLLWTEVWITRHYWAWRMLERSRVSPLTVRLHIPSP</sequence>
<feature type="non-terminal residue" evidence="1">
    <location>
        <position position="1"/>
    </location>
</feature>
<comment type="caution">
    <text evidence="1">The sequence shown here is derived from an EMBL/GenBank/DDBJ whole genome shotgun (WGS) entry which is preliminary data.</text>
</comment>
<proteinExistence type="predicted"/>
<accession>A0ACB8QBC3</accession>
<keyword evidence="2" id="KW-1185">Reference proteome</keyword>
<dbReference type="Proteomes" id="UP000814128">
    <property type="component" value="Unassembled WGS sequence"/>
</dbReference>
<dbReference type="EMBL" id="MU273707">
    <property type="protein sequence ID" value="KAI0028980.1"/>
    <property type="molecule type" value="Genomic_DNA"/>
</dbReference>
<protein>
    <submittedName>
        <fullName evidence="1">Uncharacterized protein</fullName>
    </submittedName>
</protein>
<name>A0ACB8QBC3_9AGAM</name>
<feature type="non-terminal residue" evidence="1">
    <location>
        <position position="101"/>
    </location>
</feature>
<reference evidence="1" key="1">
    <citation type="submission" date="2021-02" db="EMBL/GenBank/DDBJ databases">
        <authorList>
            <consortium name="DOE Joint Genome Institute"/>
            <person name="Ahrendt S."/>
            <person name="Looney B.P."/>
            <person name="Miyauchi S."/>
            <person name="Morin E."/>
            <person name="Drula E."/>
            <person name="Courty P.E."/>
            <person name="Chicoki N."/>
            <person name="Fauchery L."/>
            <person name="Kohler A."/>
            <person name="Kuo A."/>
            <person name="Labutti K."/>
            <person name="Pangilinan J."/>
            <person name="Lipzen A."/>
            <person name="Riley R."/>
            <person name="Andreopoulos W."/>
            <person name="He G."/>
            <person name="Johnson J."/>
            <person name="Barry K.W."/>
            <person name="Grigoriev I.V."/>
            <person name="Nagy L."/>
            <person name="Hibbett D."/>
            <person name="Henrissat B."/>
            <person name="Matheny P.B."/>
            <person name="Labbe J."/>
            <person name="Martin F."/>
        </authorList>
    </citation>
    <scope>NUCLEOTIDE SEQUENCE</scope>
    <source>
        <strain evidence="1">EC-137</strain>
    </source>
</reference>
<gene>
    <name evidence="1" type="ORF">K488DRAFT_34613</name>
</gene>